<sequence>MAPSATAAQTLSSKVKRPMPPGIQTNGINSSTSTPSPSLSASRLPSGSKYPPNSATSNGVGNSNAGARSANRTRRDAPGQLLGRGQRNSSVGLRSASLGGELAVSQVAEPQPYIKSDEYILKRYRGSPPSLIVHLHATHFRFDQQEGSFSYKSPMRTLIEHMRLRTIPHDLMEFFTVSNIPFYEGCMIVQVYDHKSTTSPQDSNRVNTGTQKAVPFSVHNYNQHLTPSPYVPFPKENLQDLKGNGSSKSSEQKDKENMPAPAAPADGQRSNSGNLPKKPKVSTIVLHPTPISNYADMAIKASEARPGTADGRVEPRQETNGSLSATVPLTPSTTASPTLQTSMAPPAKRQKRSKTELDASNVHAVESQITLAITAPLVLDPVSSAAESAMLLESLAHPMHSEKPPSPKTRKRTVAEMAADEALAVSQERYMLCLDERLSSSTTGAQGGANPADGDGQAGGASFEPRFERFKTLENIRIQHEENKKAEKARQAEIDRKNMQDRERERLRQESEKRDAERMRQQAIQQEATRRQQEAHRRVLSAAAAGQQPQPNLPGAQSQAQGQHAHAHPQQNNIIANGIQGQPQRFHQQVSQGQMSSPIVRNGTPQSHSSPIVNNGMGNIQMQHSTSSMGGSPPRPGSAVHQNHPQMGGPTAHNMTTQRSQQSHAGTPRMPSATPNLQSTPLNRQMSQTPRMSQVSPLQGPMGQVPHVPQMMVNNGQQMNMTPAQQQQFQQQQQQAIIQQRLRQQQAAQAIGSMNGQPMSQQQMMHAQQILQHQANQMNNTQLAQNYQAQIAAMQRAGGMPPNMNFNNSPGMQNMQQMHQMQQLQQMQRMQQLQQQQQQHNAQVAQGAGQQYPQQMNPQAQQQLMVRKAVQSRAQQIYQQQIPQLHAQYPSGIPEDVHMDFRRRCQQTATAQVQQMSVSRMQQQQQMMAAQHGGMPNGMGMQRPQ</sequence>
<dbReference type="GO" id="GO:0000124">
    <property type="term" value="C:SAGA complex"/>
    <property type="evidence" value="ECO:0007669"/>
    <property type="project" value="InterPro"/>
</dbReference>
<feature type="domain" description="Spt20-like SEP" evidence="2">
    <location>
        <begin position="127"/>
        <end position="393"/>
    </location>
</feature>
<evidence type="ECO:0000313" key="4">
    <source>
        <dbReference type="Proteomes" id="UP000241818"/>
    </source>
</evidence>
<dbReference type="RefSeq" id="XP_024719171.1">
    <property type="nucleotide sequence ID" value="XM_024864438.1"/>
</dbReference>
<keyword evidence="4" id="KW-1185">Reference proteome</keyword>
<feature type="compositionally biased region" description="Polar residues" evidence="1">
    <location>
        <begin position="1"/>
        <end position="13"/>
    </location>
</feature>
<feature type="compositionally biased region" description="Basic and acidic residues" evidence="1">
    <location>
        <begin position="477"/>
        <end position="520"/>
    </location>
</feature>
<dbReference type="InterPro" id="IPR046468">
    <property type="entry name" value="Spt20-like_SEP"/>
</dbReference>
<dbReference type="GeneID" id="36572519"/>
<feature type="compositionally biased region" description="Polar residues" evidence="1">
    <location>
        <begin position="51"/>
        <end position="66"/>
    </location>
</feature>
<evidence type="ECO:0000259" key="2">
    <source>
        <dbReference type="Pfam" id="PF12090"/>
    </source>
</evidence>
<dbReference type="STRING" id="857342.A0A2T3AX21"/>
<feature type="region of interest" description="Disordered" evidence="1">
    <location>
        <begin position="441"/>
        <end position="462"/>
    </location>
</feature>
<organism evidence="3 4">
    <name type="scientific">Amorphotheca resinae ATCC 22711</name>
    <dbReference type="NCBI Taxonomy" id="857342"/>
    <lineage>
        <taxon>Eukaryota</taxon>
        <taxon>Fungi</taxon>
        <taxon>Dikarya</taxon>
        <taxon>Ascomycota</taxon>
        <taxon>Pezizomycotina</taxon>
        <taxon>Leotiomycetes</taxon>
        <taxon>Helotiales</taxon>
        <taxon>Amorphothecaceae</taxon>
        <taxon>Amorphotheca</taxon>
    </lineage>
</organism>
<feature type="compositionally biased region" description="Low complexity" evidence="1">
    <location>
        <begin position="322"/>
        <end position="342"/>
    </location>
</feature>
<proteinExistence type="predicted"/>
<dbReference type="Pfam" id="PF12090">
    <property type="entry name" value="Spt20_SEP"/>
    <property type="match status" value="1"/>
</dbReference>
<dbReference type="InParanoid" id="A0A2T3AX21"/>
<feature type="compositionally biased region" description="Low complexity" evidence="1">
    <location>
        <begin position="554"/>
        <end position="568"/>
    </location>
</feature>
<dbReference type="PANTHER" id="PTHR13526:SF8">
    <property type="entry name" value="TRANSCRIPTION FACTOR SPT20 HOMOLOG"/>
    <property type="match status" value="1"/>
</dbReference>
<dbReference type="GO" id="GO:0006357">
    <property type="term" value="P:regulation of transcription by RNA polymerase II"/>
    <property type="evidence" value="ECO:0007669"/>
    <property type="project" value="TreeGrafter"/>
</dbReference>
<dbReference type="InterPro" id="IPR021950">
    <property type="entry name" value="Spt20"/>
</dbReference>
<protein>
    <recommendedName>
        <fullName evidence="2">Spt20-like SEP domain-containing protein</fullName>
    </recommendedName>
</protein>
<dbReference type="GO" id="GO:0003712">
    <property type="term" value="F:transcription coregulator activity"/>
    <property type="evidence" value="ECO:0007669"/>
    <property type="project" value="InterPro"/>
</dbReference>
<evidence type="ECO:0000313" key="3">
    <source>
        <dbReference type="EMBL" id="PSS13180.1"/>
    </source>
</evidence>
<accession>A0A2T3AX21</accession>
<feature type="compositionally biased region" description="Polar residues" evidence="1">
    <location>
        <begin position="673"/>
        <end position="697"/>
    </location>
</feature>
<dbReference type="EMBL" id="KZ679014">
    <property type="protein sequence ID" value="PSS13180.1"/>
    <property type="molecule type" value="Genomic_DNA"/>
</dbReference>
<feature type="compositionally biased region" description="Polar residues" evidence="1">
    <location>
        <begin position="653"/>
        <end position="665"/>
    </location>
</feature>
<gene>
    <name evidence="3" type="ORF">M430DRAFT_21091</name>
</gene>
<feature type="compositionally biased region" description="Basic and acidic residues" evidence="1">
    <location>
        <begin position="528"/>
        <end position="537"/>
    </location>
</feature>
<dbReference type="PANTHER" id="PTHR13526">
    <property type="entry name" value="TRANSCRIPTION FACTOR SPT20 HOMOLOG"/>
    <property type="match status" value="1"/>
</dbReference>
<name>A0A2T3AX21_AMORE</name>
<feature type="region of interest" description="Disordered" evidence="1">
    <location>
        <begin position="477"/>
        <end position="568"/>
    </location>
</feature>
<dbReference type="Proteomes" id="UP000241818">
    <property type="component" value="Unassembled WGS sequence"/>
</dbReference>
<feature type="region of interest" description="Disordered" evidence="1">
    <location>
        <begin position="303"/>
        <end position="359"/>
    </location>
</feature>
<reference evidence="3 4" key="1">
    <citation type="journal article" date="2018" name="New Phytol.">
        <title>Comparative genomics and transcriptomics depict ericoid mycorrhizal fungi as versatile saprotrophs and plant mutualists.</title>
        <authorList>
            <person name="Martino E."/>
            <person name="Morin E."/>
            <person name="Grelet G.A."/>
            <person name="Kuo A."/>
            <person name="Kohler A."/>
            <person name="Daghino S."/>
            <person name="Barry K.W."/>
            <person name="Cichocki N."/>
            <person name="Clum A."/>
            <person name="Dockter R.B."/>
            <person name="Hainaut M."/>
            <person name="Kuo R.C."/>
            <person name="LaButti K."/>
            <person name="Lindahl B.D."/>
            <person name="Lindquist E.A."/>
            <person name="Lipzen A."/>
            <person name="Khouja H.R."/>
            <person name="Magnuson J."/>
            <person name="Murat C."/>
            <person name="Ohm R.A."/>
            <person name="Singer S.W."/>
            <person name="Spatafora J.W."/>
            <person name="Wang M."/>
            <person name="Veneault-Fourrey C."/>
            <person name="Henrissat B."/>
            <person name="Grigoriev I.V."/>
            <person name="Martin F.M."/>
            <person name="Perotto S."/>
        </authorList>
    </citation>
    <scope>NUCLEOTIDE SEQUENCE [LARGE SCALE GENOMIC DNA]</scope>
    <source>
        <strain evidence="3 4">ATCC 22711</strain>
    </source>
</reference>
<feature type="region of interest" description="Disordered" evidence="1">
    <location>
        <begin position="582"/>
        <end position="702"/>
    </location>
</feature>
<feature type="compositionally biased region" description="Polar residues" evidence="1">
    <location>
        <begin position="582"/>
        <end position="624"/>
    </location>
</feature>
<feature type="region of interest" description="Disordered" evidence="1">
    <location>
        <begin position="1"/>
        <end position="92"/>
    </location>
</feature>
<feature type="region of interest" description="Disordered" evidence="1">
    <location>
        <begin position="225"/>
        <end position="283"/>
    </location>
</feature>
<dbReference type="OrthoDB" id="1932706at2759"/>
<evidence type="ECO:0000256" key="1">
    <source>
        <dbReference type="SAM" id="MobiDB-lite"/>
    </source>
</evidence>
<dbReference type="AlphaFoldDB" id="A0A2T3AX21"/>
<feature type="compositionally biased region" description="Low complexity" evidence="1">
    <location>
        <begin position="30"/>
        <end position="48"/>
    </location>
</feature>